<proteinExistence type="inferred from homology"/>
<dbReference type="Gene3D" id="1.10.520.20">
    <property type="entry name" value="N-terminal domain of the delta subunit of the F1F0-ATP synthase"/>
    <property type="match status" value="1"/>
</dbReference>
<comment type="similarity">
    <text evidence="7">Belongs to the ATPase delta chain family.</text>
</comment>
<protein>
    <recommendedName>
        <fullName evidence="7">ATP synthase subunit delta</fullName>
    </recommendedName>
    <alternativeName>
        <fullName evidence="7">ATP synthase F(1) sector subunit delta</fullName>
    </alternativeName>
    <alternativeName>
        <fullName evidence="7">F-type ATPase subunit delta</fullName>
        <shortName evidence="7">F-ATPase subunit delta</shortName>
    </alternativeName>
</protein>
<dbReference type="Pfam" id="PF00213">
    <property type="entry name" value="OSCP"/>
    <property type="match status" value="1"/>
</dbReference>
<evidence type="ECO:0000256" key="6">
    <source>
        <dbReference type="ARBA" id="ARBA00023310"/>
    </source>
</evidence>
<dbReference type="OrthoDB" id="9802471at2"/>
<dbReference type="GO" id="GO:0016787">
    <property type="term" value="F:hydrolase activity"/>
    <property type="evidence" value="ECO:0007669"/>
    <property type="project" value="UniProtKB-KW"/>
</dbReference>
<evidence type="ECO:0000313" key="9">
    <source>
        <dbReference type="Proteomes" id="UP000248688"/>
    </source>
</evidence>
<dbReference type="HAMAP" id="MF_01416">
    <property type="entry name" value="ATP_synth_delta_bact"/>
    <property type="match status" value="1"/>
</dbReference>
<evidence type="ECO:0000256" key="3">
    <source>
        <dbReference type="ARBA" id="ARBA00022781"/>
    </source>
</evidence>
<keyword evidence="5 7" id="KW-0472">Membrane</keyword>
<reference evidence="8 9" key="1">
    <citation type="submission" date="2018-06" db="EMBL/GenBank/DDBJ databases">
        <title>Echinicola strongylocentroti sp. nov., isolated from a sea urchin Strongylocentrotus intermedius.</title>
        <authorList>
            <person name="Bae S.S."/>
        </authorList>
    </citation>
    <scope>NUCLEOTIDE SEQUENCE [LARGE SCALE GENOMIC DNA]</scope>
    <source>
        <strain evidence="8 9">MEBiC08714</strain>
    </source>
</reference>
<evidence type="ECO:0000256" key="2">
    <source>
        <dbReference type="ARBA" id="ARBA00022448"/>
    </source>
</evidence>
<keyword evidence="9" id="KW-1185">Reference proteome</keyword>
<keyword evidence="7" id="KW-1003">Cell membrane</keyword>
<organism evidence="8 9">
    <name type="scientific">Echinicola strongylocentroti</name>
    <dbReference type="NCBI Taxonomy" id="1795355"/>
    <lineage>
        <taxon>Bacteria</taxon>
        <taxon>Pseudomonadati</taxon>
        <taxon>Bacteroidota</taxon>
        <taxon>Cytophagia</taxon>
        <taxon>Cytophagales</taxon>
        <taxon>Cyclobacteriaceae</taxon>
        <taxon>Echinicola</taxon>
    </lineage>
</organism>
<dbReference type="PRINTS" id="PR00125">
    <property type="entry name" value="ATPASEDELTA"/>
</dbReference>
<accession>A0A2Z4IGT9</accession>
<evidence type="ECO:0000256" key="7">
    <source>
        <dbReference type="HAMAP-Rule" id="MF_01416"/>
    </source>
</evidence>
<keyword evidence="3 7" id="KW-0375">Hydrogen ion transport</keyword>
<gene>
    <name evidence="7 8" type="primary">atpH</name>
    <name evidence="8" type="ORF">DN752_09400</name>
</gene>
<keyword evidence="2 7" id="KW-0813">Transport</keyword>
<dbReference type="KEGG" id="est:DN752_09400"/>
<dbReference type="GO" id="GO:0046933">
    <property type="term" value="F:proton-transporting ATP synthase activity, rotational mechanism"/>
    <property type="evidence" value="ECO:0007669"/>
    <property type="project" value="UniProtKB-UniRule"/>
</dbReference>
<evidence type="ECO:0000313" key="8">
    <source>
        <dbReference type="EMBL" id="AWW30322.1"/>
    </source>
</evidence>
<name>A0A2Z4IGT9_9BACT</name>
<dbReference type="NCBIfam" id="TIGR01145">
    <property type="entry name" value="ATP_synt_delta"/>
    <property type="match status" value="1"/>
</dbReference>
<dbReference type="Proteomes" id="UP000248688">
    <property type="component" value="Chromosome"/>
</dbReference>
<dbReference type="AlphaFoldDB" id="A0A2Z4IGT9"/>
<sequence>MSVKRVASRYAKSLLELADERGILKEVHQDMESLLAVAGSNRDFALMLKSPIVKPDVKAKVINKIFSGTAQELTLSFYDIISRKHREDIIADIAKAFLELYNLHQGIQIAEVTTTFAMNDELRATFAETVKEISGKEKVELVEKVDKDIIGGFVLRVNDRQLDESMNSKLKALKLQFSNNHYEKQI</sequence>
<comment type="function">
    <text evidence="7">F(1)F(0) ATP synthase produces ATP from ADP in the presence of a proton or sodium gradient. F-type ATPases consist of two structural domains, F(1) containing the extramembraneous catalytic core and F(0) containing the membrane proton channel, linked together by a central stalk and a peripheral stalk. During catalysis, ATP synthesis in the catalytic domain of F(1) is coupled via a rotary mechanism of the central stalk subunits to proton translocation.</text>
</comment>
<dbReference type="PROSITE" id="PS00389">
    <property type="entry name" value="ATPASE_DELTA"/>
    <property type="match status" value="1"/>
</dbReference>
<dbReference type="SUPFAM" id="SSF47928">
    <property type="entry name" value="N-terminal domain of the delta subunit of the F1F0-ATP synthase"/>
    <property type="match status" value="1"/>
</dbReference>
<keyword evidence="7" id="KW-0139">CF(1)</keyword>
<comment type="subcellular location">
    <subcellularLocation>
        <location evidence="7">Cell membrane</location>
        <topology evidence="7">Peripheral membrane protein</topology>
    </subcellularLocation>
    <subcellularLocation>
        <location evidence="1">Membrane</location>
    </subcellularLocation>
</comment>
<dbReference type="InterPro" id="IPR000711">
    <property type="entry name" value="ATPase_OSCP/dsu"/>
</dbReference>
<evidence type="ECO:0000256" key="5">
    <source>
        <dbReference type="ARBA" id="ARBA00023136"/>
    </source>
</evidence>
<dbReference type="EMBL" id="CP030041">
    <property type="protein sequence ID" value="AWW30322.1"/>
    <property type="molecule type" value="Genomic_DNA"/>
</dbReference>
<evidence type="ECO:0000256" key="1">
    <source>
        <dbReference type="ARBA" id="ARBA00004370"/>
    </source>
</evidence>
<keyword evidence="8" id="KW-0378">Hydrolase</keyword>
<dbReference type="GO" id="GO:0045259">
    <property type="term" value="C:proton-transporting ATP synthase complex"/>
    <property type="evidence" value="ECO:0007669"/>
    <property type="project" value="UniProtKB-KW"/>
</dbReference>
<keyword evidence="4 7" id="KW-0406">Ion transport</keyword>
<keyword evidence="6 7" id="KW-0066">ATP synthesis</keyword>
<dbReference type="InterPro" id="IPR026015">
    <property type="entry name" value="ATP_synth_OSCP/delta_N_sf"/>
</dbReference>
<dbReference type="RefSeq" id="WP_112783704.1">
    <property type="nucleotide sequence ID" value="NZ_CP030041.1"/>
</dbReference>
<dbReference type="GO" id="GO:0005886">
    <property type="term" value="C:plasma membrane"/>
    <property type="evidence" value="ECO:0007669"/>
    <property type="project" value="UniProtKB-SubCell"/>
</dbReference>
<dbReference type="InterPro" id="IPR020781">
    <property type="entry name" value="ATPase_OSCP/d_CS"/>
</dbReference>
<comment type="function">
    <text evidence="7">This protein is part of the stalk that links CF(0) to CF(1). It either transmits conformational changes from CF(0) to CF(1) or is implicated in proton conduction.</text>
</comment>
<dbReference type="PANTHER" id="PTHR11910">
    <property type="entry name" value="ATP SYNTHASE DELTA CHAIN"/>
    <property type="match status" value="1"/>
</dbReference>
<evidence type="ECO:0000256" key="4">
    <source>
        <dbReference type="ARBA" id="ARBA00023065"/>
    </source>
</evidence>